<name>A0A2T4BYC2_TRILO</name>
<accession>A0A2T4BYC2</accession>
<protein>
    <recommendedName>
        <fullName evidence="1">F-box domain-containing protein</fullName>
    </recommendedName>
</protein>
<dbReference type="Pfam" id="PF20183">
    <property type="entry name" value="DUF6546"/>
    <property type="match status" value="1"/>
</dbReference>
<dbReference type="InterPro" id="IPR001810">
    <property type="entry name" value="F-box_dom"/>
</dbReference>
<feature type="domain" description="F-box" evidence="1">
    <location>
        <begin position="1"/>
        <end position="47"/>
    </location>
</feature>
<dbReference type="AlphaFoldDB" id="A0A2T4BYC2"/>
<gene>
    <name evidence="2" type="ORF">M440DRAFT_1359939</name>
</gene>
<organism evidence="2 3">
    <name type="scientific">Trichoderma longibrachiatum ATCC 18648</name>
    <dbReference type="NCBI Taxonomy" id="983965"/>
    <lineage>
        <taxon>Eukaryota</taxon>
        <taxon>Fungi</taxon>
        <taxon>Dikarya</taxon>
        <taxon>Ascomycota</taxon>
        <taxon>Pezizomycotina</taxon>
        <taxon>Sordariomycetes</taxon>
        <taxon>Hypocreomycetidae</taxon>
        <taxon>Hypocreales</taxon>
        <taxon>Hypocreaceae</taxon>
        <taxon>Trichoderma</taxon>
    </lineage>
</organism>
<keyword evidence="3" id="KW-1185">Reference proteome</keyword>
<reference evidence="2 3" key="1">
    <citation type="submission" date="2016-07" db="EMBL/GenBank/DDBJ databases">
        <title>Multiple horizontal gene transfer events from other fungi enriched the ability of initially mycotrophic Trichoderma (Ascomycota) to feed on dead plant biomass.</title>
        <authorList>
            <consortium name="DOE Joint Genome Institute"/>
            <person name="Aerts A."/>
            <person name="Atanasova L."/>
            <person name="Chenthamara K."/>
            <person name="Zhang J."/>
            <person name="Grujic M."/>
            <person name="Henrissat B."/>
            <person name="Kuo A."/>
            <person name="Salamov A."/>
            <person name="Lipzen A."/>
            <person name="Labutti K."/>
            <person name="Barry K."/>
            <person name="Miao Y."/>
            <person name="Rahimi M.J."/>
            <person name="Shen Q."/>
            <person name="Grigoriev I.V."/>
            <person name="Kubicek C.P."/>
            <person name="Druzhinina I.S."/>
        </authorList>
    </citation>
    <scope>NUCLEOTIDE SEQUENCE [LARGE SCALE GENOMIC DNA]</scope>
    <source>
        <strain evidence="2 3">ATCC 18648</strain>
    </source>
</reference>
<dbReference type="CDD" id="cd09917">
    <property type="entry name" value="F-box_SF"/>
    <property type="match status" value="1"/>
</dbReference>
<proteinExistence type="predicted"/>
<dbReference type="SUPFAM" id="SSF81383">
    <property type="entry name" value="F-box domain"/>
    <property type="match status" value="1"/>
</dbReference>
<dbReference type="EMBL" id="KZ679136">
    <property type="protein sequence ID" value="PTB74282.1"/>
    <property type="molecule type" value="Genomic_DNA"/>
</dbReference>
<evidence type="ECO:0000313" key="2">
    <source>
        <dbReference type="EMBL" id="PTB74282.1"/>
    </source>
</evidence>
<dbReference type="Gene3D" id="1.20.1280.50">
    <property type="match status" value="1"/>
</dbReference>
<evidence type="ECO:0000259" key="1">
    <source>
        <dbReference type="PROSITE" id="PS50181"/>
    </source>
</evidence>
<dbReference type="InterPro" id="IPR036047">
    <property type="entry name" value="F-box-like_dom_sf"/>
</dbReference>
<dbReference type="PROSITE" id="PS50181">
    <property type="entry name" value="FBOX"/>
    <property type="match status" value="1"/>
</dbReference>
<dbReference type="Proteomes" id="UP000240760">
    <property type="component" value="Unassembled WGS sequence"/>
</dbReference>
<sequence length="513" mass="59486">MSLPNLPAEVMHMILEALAQDGRDLASCAAVSREWQAVIEPQTFRRIKVTPPRIAQLNDMTRRNRSHVRYLWLCVELKRYDCHSCSFASDIEEIPMFIDAADDLPIKTAIQALFSVLSTWDSSSSLTLDMSVYSTSDREHWFKYLTFEPDDDEDDGSSSHGYSHAPRFNQAVSRENGDAQHHWDTTVNGVFKAQDAVLTVFTRILDSWPDESDDEETETDDLEWWRELPLVPAITRLLLRQQTRRRWVPEALRELLARFPRLCELHFEPWREWHDMLQMYKNAPQACYRTLLESPSIRRLRKLSIFENFNQRYMDAFWDADCSRIRPPNPTLGQILSEVCGNLEFLSASFMLDAEHSFDLDDVQPPKRWPNLRCLFLTSQLLAPDRDETRIADMLRAAARAAAHMPKLEALKIWNGRKDLAALFKYEAATEQGQASTITWKGTWVLHLQAPVIRAWQFLASEPSQQLRVVYESIASDQVRCHGDAMVLLELPQMVIRHVSLRQILNEQLYIPL</sequence>
<feature type="non-terminal residue" evidence="2">
    <location>
        <position position="513"/>
    </location>
</feature>
<dbReference type="Pfam" id="PF12937">
    <property type="entry name" value="F-box-like"/>
    <property type="match status" value="1"/>
</dbReference>
<evidence type="ECO:0000313" key="3">
    <source>
        <dbReference type="Proteomes" id="UP000240760"/>
    </source>
</evidence>
<dbReference type="OrthoDB" id="4802432at2759"/>
<dbReference type="InterPro" id="IPR046676">
    <property type="entry name" value="DUF6546"/>
</dbReference>